<comment type="similarity">
    <text evidence="1 2">Belongs to the UPF0125 (RnfH) family.</text>
</comment>
<evidence type="ECO:0000313" key="3">
    <source>
        <dbReference type="EMBL" id="NMQ17830.1"/>
    </source>
</evidence>
<name>A0ABX1TEQ1_9GAMM</name>
<dbReference type="RefSeq" id="WP_169247082.1">
    <property type="nucleotide sequence ID" value="NZ_SPMZ01000002.1"/>
</dbReference>
<dbReference type="SUPFAM" id="SSF54285">
    <property type="entry name" value="MoaD/ThiS"/>
    <property type="match status" value="1"/>
</dbReference>
<dbReference type="Gene3D" id="3.10.20.280">
    <property type="entry name" value="RnfH-like"/>
    <property type="match status" value="1"/>
</dbReference>
<dbReference type="InterPro" id="IPR005346">
    <property type="entry name" value="RnfH"/>
</dbReference>
<keyword evidence="4" id="KW-1185">Reference proteome</keyword>
<dbReference type="EMBL" id="SPMZ01000002">
    <property type="protein sequence ID" value="NMQ17830.1"/>
    <property type="molecule type" value="Genomic_DNA"/>
</dbReference>
<dbReference type="PANTHER" id="PTHR37483:SF1">
    <property type="entry name" value="UPF0125 PROTEIN RATB"/>
    <property type="match status" value="1"/>
</dbReference>
<evidence type="ECO:0000313" key="4">
    <source>
        <dbReference type="Proteomes" id="UP000760480"/>
    </source>
</evidence>
<dbReference type="InterPro" id="IPR016155">
    <property type="entry name" value="Mopterin_synth/thiamin_S_b"/>
</dbReference>
<dbReference type="Proteomes" id="UP000760480">
    <property type="component" value="Unassembled WGS sequence"/>
</dbReference>
<comment type="caution">
    <text evidence="3">The sequence shown here is derived from an EMBL/GenBank/DDBJ whole genome shotgun (WGS) entry which is preliminary data.</text>
</comment>
<dbReference type="HAMAP" id="MF_00460">
    <property type="entry name" value="UPF0125_RnfH"/>
    <property type="match status" value="1"/>
</dbReference>
<organism evidence="3 4">
    <name type="scientific">Candidatus Competibacter phosphatis</name>
    <dbReference type="NCBI Taxonomy" id="221280"/>
    <lineage>
        <taxon>Bacteria</taxon>
        <taxon>Pseudomonadati</taxon>
        <taxon>Pseudomonadota</taxon>
        <taxon>Gammaproteobacteria</taxon>
        <taxon>Candidatus Competibacteraceae</taxon>
        <taxon>Candidatus Competibacter</taxon>
    </lineage>
</organism>
<dbReference type="NCBIfam" id="NF002490">
    <property type="entry name" value="PRK01777.1"/>
    <property type="match status" value="1"/>
</dbReference>
<dbReference type="Pfam" id="PF03658">
    <property type="entry name" value="Ub-RnfH"/>
    <property type="match status" value="1"/>
</dbReference>
<dbReference type="InterPro" id="IPR037021">
    <property type="entry name" value="RnfH_sf"/>
</dbReference>
<reference evidence="3 4" key="1">
    <citation type="submission" date="2019-03" db="EMBL/GenBank/DDBJ databases">
        <title>Metabolic reconstructions from genomes of highly enriched 'Candidatus Accumulibacter' and 'Candidatus Competibacter' bioreactor populations.</title>
        <authorList>
            <person name="Annavajhala M.K."/>
            <person name="Welles L."/>
            <person name="Abbas B."/>
            <person name="Sorokin D."/>
            <person name="Park H."/>
            <person name="Van Loosdrecht M."/>
            <person name="Chandran K."/>
        </authorList>
    </citation>
    <scope>NUCLEOTIDE SEQUENCE [LARGE SCALE GENOMIC DNA]</scope>
    <source>
        <strain evidence="3 4">SBR_G</strain>
    </source>
</reference>
<protein>
    <recommendedName>
        <fullName evidence="2">UPF0125 protein E4P82_00590</fullName>
    </recommendedName>
</protein>
<accession>A0ABX1TEQ1</accession>
<proteinExistence type="inferred from homology"/>
<evidence type="ECO:0000256" key="2">
    <source>
        <dbReference type="HAMAP-Rule" id="MF_00460"/>
    </source>
</evidence>
<dbReference type="PANTHER" id="PTHR37483">
    <property type="entry name" value="UPF0125 PROTEIN RATB"/>
    <property type="match status" value="1"/>
</dbReference>
<evidence type="ECO:0000256" key="1">
    <source>
        <dbReference type="ARBA" id="ARBA00010645"/>
    </source>
</evidence>
<gene>
    <name evidence="3" type="ORF">E4P82_00590</name>
</gene>
<sequence length="98" mass="10843">MQVSVAYAESGHQVWLSLEVPEGSTVQQAIELSGVLGRYPHLNLKKNKIGIFGKLTKPTAPLEAGDRVEIYRPITVDPKTVPQRKIALDDDEDDDDDD</sequence>